<evidence type="ECO:0000259" key="2">
    <source>
        <dbReference type="Pfam" id="PF06580"/>
    </source>
</evidence>
<dbReference type="EMBL" id="JAAABJ010000637">
    <property type="protein sequence ID" value="NAW51947.1"/>
    <property type="molecule type" value="Genomic_DNA"/>
</dbReference>
<feature type="domain" description="Signal transduction histidine kinase internal region" evidence="2">
    <location>
        <begin position="150"/>
        <end position="229"/>
    </location>
</feature>
<feature type="transmembrane region" description="Helical" evidence="1">
    <location>
        <begin position="110"/>
        <end position="129"/>
    </location>
</feature>
<dbReference type="InterPro" id="IPR050640">
    <property type="entry name" value="Bact_2-comp_sensor_kinase"/>
</dbReference>
<dbReference type="Proteomes" id="UP000553459">
    <property type="component" value="Unassembled WGS sequence"/>
</dbReference>
<keyword evidence="1" id="KW-0812">Transmembrane</keyword>
<reference evidence="3 4" key="1">
    <citation type="submission" date="2019-11" db="EMBL/GenBank/DDBJ databases">
        <title>Characterization of Elizabethkingia argenteiflava sp. nov., isolated from inner surface of Soybean Pods.</title>
        <authorList>
            <person name="Mo S."/>
        </authorList>
    </citation>
    <scope>NUCLEOTIDE SEQUENCE [LARGE SCALE GENOMIC DNA]</scope>
    <source>
        <strain evidence="3 4">YB22</strain>
    </source>
</reference>
<keyword evidence="3" id="KW-0418">Kinase</keyword>
<protein>
    <submittedName>
        <fullName evidence="3">Histidine kinase</fullName>
    </submittedName>
</protein>
<dbReference type="InterPro" id="IPR010559">
    <property type="entry name" value="Sig_transdc_His_kin_internal"/>
</dbReference>
<evidence type="ECO:0000313" key="3">
    <source>
        <dbReference type="EMBL" id="NAW51947.1"/>
    </source>
</evidence>
<evidence type="ECO:0000256" key="1">
    <source>
        <dbReference type="SAM" id="Phobius"/>
    </source>
</evidence>
<proteinExistence type="predicted"/>
<accession>A0A845PZT4</accession>
<comment type="caution">
    <text evidence="3">The sequence shown here is derived from an EMBL/GenBank/DDBJ whole genome shotgun (WGS) entry which is preliminary data.</text>
</comment>
<dbReference type="GO" id="GO:0000155">
    <property type="term" value="F:phosphorelay sensor kinase activity"/>
    <property type="evidence" value="ECO:0007669"/>
    <property type="project" value="InterPro"/>
</dbReference>
<dbReference type="AlphaFoldDB" id="A0A845PZT4"/>
<keyword evidence="4" id="KW-1185">Reference proteome</keyword>
<keyword evidence="3" id="KW-0808">Transferase</keyword>
<keyword evidence="1" id="KW-1133">Transmembrane helix</keyword>
<dbReference type="PANTHER" id="PTHR34220">
    <property type="entry name" value="SENSOR HISTIDINE KINASE YPDA"/>
    <property type="match status" value="1"/>
</dbReference>
<name>A0A845PZT4_9FLAO</name>
<evidence type="ECO:0000313" key="4">
    <source>
        <dbReference type="Proteomes" id="UP000553459"/>
    </source>
</evidence>
<organism evidence="3 4">
    <name type="scientific">Elizabethkingia argenteiflava</name>
    <dbReference type="NCBI Taxonomy" id="2681556"/>
    <lineage>
        <taxon>Bacteria</taxon>
        <taxon>Pseudomonadati</taxon>
        <taxon>Bacteroidota</taxon>
        <taxon>Flavobacteriia</taxon>
        <taxon>Flavobacteriales</taxon>
        <taxon>Weeksellaceae</taxon>
        <taxon>Elizabethkingia</taxon>
    </lineage>
</organism>
<sequence>MEYHWTFFLKFQHFVFFFAFILIIFFSQRHLLDNMSLIKSIVLNVILNMGVYALVYYYLVPFFYSLRKYPQFILYALICFLVSSLSRAVLEPVTFNFNFTYKDDYVIFLYNIYLVQSIVILMASFLGITKNKFLIEQDMIDLGRKQDQLSLNLLKSRISPHFLLNTLNNIYADSFFSSSENGSDSILQLSKLLQYVLYESGKEKVSVAQELRGIYALKELYQLRYKNKLDIAFDMDDAEVFNIIEVPPTILLTLFENALKHSAIGSESGSYIKLKCRVENGALLFGIINSVAEDKEKAIDVGYKGLGNSMIIKVLEKYYYRNFYFFSGSVYNNNYKTLLKINIDG</sequence>
<dbReference type="Pfam" id="PF06580">
    <property type="entry name" value="His_kinase"/>
    <property type="match status" value="1"/>
</dbReference>
<feature type="transmembrane region" description="Helical" evidence="1">
    <location>
        <begin position="72"/>
        <end position="90"/>
    </location>
</feature>
<feature type="transmembrane region" description="Helical" evidence="1">
    <location>
        <begin position="7"/>
        <end position="26"/>
    </location>
</feature>
<feature type="transmembrane region" description="Helical" evidence="1">
    <location>
        <begin position="38"/>
        <end position="60"/>
    </location>
</feature>
<keyword evidence="1" id="KW-0472">Membrane</keyword>
<dbReference type="PANTHER" id="PTHR34220:SF7">
    <property type="entry name" value="SENSOR HISTIDINE KINASE YPDA"/>
    <property type="match status" value="1"/>
</dbReference>
<dbReference type="GO" id="GO:0016020">
    <property type="term" value="C:membrane"/>
    <property type="evidence" value="ECO:0007669"/>
    <property type="project" value="InterPro"/>
</dbReference>
<gene>
    <name evidence="3" type="ORF">GNY06_11420</name>
</gene>